<dbReference type="Gene3D" id="3.30.1330.10">
    <property type="entry name" value="PurM-like, N-terminal domain"/>
    <property type="match status" value="2"/>
</dbReference>
<name>A0ABD6EPG0_9BILA</name>
<evidence type="ECO:0000256" key="5">
    <source>
        <dbReference type="ARBA" id="ARBA00022723"/>
    </source>
</evidence>
<keyword evidence="8" id="KW-0067">ATP-binding</keyword>
<evidence type="ECO:0000256" key="2">
    <source>
        <dbReference type="ARBA" id="ARBA00008608"/>
    </source>
</evidence>
<dbReference type="GO" id="GO:0006164">
    <property type="term" value="P:purine nucleotide biosynthetic process"/>
    <property type="evidence" value="ECO:0007669"/>
    <property type="project" value="UniProtKB-KW"/>
</dbReference>
<evidence type="ECO:0000256" key="12">
    <source>
        <dbReference type="ARBA" id="ARBA00032632"/>
    </source>
</evidence>
<feature type="domain" description="PurM-like C-terminal" evidence="13">
    <location>
        <begin position="485"/>
        <end position="607"/>
    </location>
</feature>
<dbReference type="PANTHER" id="PTHR10099">
    <property type="entry name" value="PHOSPHORIBOSYLFORMYLGLYCINAMIDINE SYNTHASE"/>
    <property type="match status" value="1"/>
</dbReference>
<dbReference type="Pfam" id="PF13507">
    <property type="entry name" value="GATase_5"/>
    <property type="match status" value="1"/>
</dbReference>
<dbReference type="GO" id="GO:0046872">
    <property type="term" value="F:metal ion binding"/>
    <property type="evidence" value="ECO:0007669"/>
    <property type="project" value="UniProtKB-KW"/>
</dbReference>
<comment type="pathway">
    <text evidence="1">Purine metabolism; IMP biosynthesis via de novo pathway; 5-amino-1-(5-phospho-D-ribosyl)imidazole from N(2)-formyl-N(1)-(5-phospho-D-ribosyl)glycinamide: step 1/2.</text>
</comment>
<evidence type="ECO:0000256" key="3">
    <source>
        <dbReference type="ARBA" id="ARBA00012747"/>
    </source>
</evidence>
<organism evidence="15 16">
    <name type="scientific">Gnathostoma spinigerum</name>
    <dbReference type="NCBI Taxonomy" id="75299"/>
    <lineage>
        <taxon>Eukaryota</taxon>
        <taxon>Metazoa</taxon>
        <taxon>Ecdysozoa</taxon>
        <taxon>Nematoda</taxon>
        <taxon>Chromadorea</taxon>
        <taxon>Rhabditida</taxon>
        <taxon>Spirurina</taxon>
        <taxon>Gnathostomatomorpha</taxon>
        <taxon>Gnathostomatoidea</taxon>
        <taxon>Gnathostomatidae</taxon>
        <taxon>Gnathostoma</taxon>
    </lineage>
</organism>
<evidence type="ECO:0000259" key="13">
    <source>
        <dbReference type="Pfam" id="PF02769"/>
    </source>
</evidence>
<dbReference type="SUPFAM" id="SSF55326">
    <property type="entry name" value="PurM N-terminal domain-like"/>
    <property type="match status" value="2"/>
</dbReference>
<keyword evidence="4" id="KW-0436">Ligase</keyword>
<keyword evidence="5" id="KW-0479">Metal-binding</keyword>
<dbReference type="NCBIfam" id="NF003672">
    <property type="entry name" value="PRK05297.1"/>
    <property type="match status" value="1"/>
</dbReference>
<dbReference type="GO" id="GO:0005524">
    <property type="term" value="F:ATP binding"/>
    <property type="evidence" value="ECO:0007669"/>
    <property type="project" value="UniProtKB-KW"/>
</dbReference>
<evidence type="ECO:0000256" key="7">
    <source>
        <dbReference type="ARBA" id="ARBA00022755"/>
    </source>
</evidence>
<dbReference type="InterPro" id="IPR036676">
    <property type="entry name" value="PurM-like_C_sf"/>
</dbReference>
<evidence type="ECO:0000256" key="1">
    <source>
        <dbReference type="ARBA" id="ARBA00004920"/>
    </source>
</evidence>
<evidence type="ECO:0000256" key="6">
    <source>
        <dbReference type="ARBA" id="ARBA00022741"/>
    </source>
</evidence>
<feature type="domain" description="PurM-like C-terminal" evidence="13">
    <location>
        <begin position="72"/>
        <end position="233"/>
    </location>
</feature>
<evidence type="ECO:0000256" key="10">
    <source>
        <dbReference type="ARBA" id="ARBA00022962"/>
    </source>
</evidence>
<feature type="domain" description="FGAR-AT PurM N-terminal-like" evidence="14">
    <location>
        <begin position="295"/>
        <end position="449"/>
    </location>
</feature>
<accession>A0ABD6EPG0</accession>
<dbReference type="SUPFAM" id="SSF52317">
    <property type="entry name" value="Class I glutamine amidotransferase-like"/>
    <property type="match status" value="1"/>
</dbReference>
<dbReference type="EMBL" id="JBGFUD010003625">
    <property type="protein sequence ID" value="MFH4978883.1"/>
    <property type="molecule type" value="Genomic_DNA"/>
</dbReference>
<dbReference type="CDD" id="cd01740">
    <property type="entry name" value="GATase1_FGAR_AT"/>
    <property type="match status" value="1"/>
</dbReference>
<evidence type="ECO:0000256" key="11">
    <source>
        <dbReference type="ARBA" id="ARBA00029823"/>
    </source>
</evidence>
<evidence type="ECO:0000313" key="15">
    <source>
        <dbReference type="EMBL" id="MFH4978883.1"/>
    </source>
</evidence>
<dbReference type="SMART" id="SM01211">
    <property type="entry name" value="GATase_5"/>
    <property type="match status" value="1"/>
</dbReference>
<dbReference type="InterPro" id="IPR036921">
    <property type="entry name" value="PurM-like_N_sf"/>
</dbReference>
<dbReference type="PROSITE" id="PS51273">
    <property type="entry name" value="GATASE_TYPE_1"/>
    <property type="match status" value="1"/>
</dbReference>
<comment type="caution">
    <text evidence="15">The sequence shown here is derived from an EMBL/GenBank/DDBJ whole genome shotgun (WGS) entry which is preliminary data.</text>
</comment>
<evidence type="ECO:0000256" key="8">
    <source>
        <dbReference type="ARBA" id="ARBA00022840"/>
    </source>
</evidence>
<proteinExistence type="inferred from homology"/>
<dbReference type="Proteomes" id="UP001608902">
    <property type="component" value="Unassembled WGS sequence"/>
</dbReference>
<dbReference type="Pfam" id="PF22689">
    <property type="entry name" value="FGAR-AT_PurM_N-like"/>
    <property type="match status" value="1"/>
</dbReference>
<evidence type="ECO:0000259" key="14">
    <source>
        <dbReference type="Pfam" id="PF22689"/>
    </source>
</evidence>
<gene>
    <name evidence="15" type="ORF">AB6A40_005592</name>
</gene>
<dbReference type="InterPro" id="IPR055181">
    <property type="entry name" value="FGAR-AT_PurM_N-like"/>
</dbReference>
<keyword evidence="9" id="KW-0460">Magnesium</keyword>
<dbReference type="SUPFAM" id="SSF56042">
    <property type="entry name" value="PurM C-terminal domain-like"/>
    <property type="match status" value="2"/>
</dbReference>
<sequence length="960" mass="104851">MIFTVLQVIIHASNGASDYGNKFGEPVICGFFRSYGQRSTVNGTRWEYIKPIMFSGGIGSIDHYQIRKMSCRPGLLVAKIGGPAYRIGVGGGAASSVRVQGHSERDSELDFVAVQRGDPEMEQKVNRVIRACVEYGTENPILSIHDQGAGGNGNVLKELVEGEHGGAIINADSFNLGDPTMSIRELWGAEYQENNAILLDPSKVDIIQRIAQREKCPVLVVGRTTGDNRVVLTDYGSQSTENAPVNLDLTAISNRGKKVFHLKSVIHKTVPSTFPKNLTVYDVLNRVLRLPSVASKRFLTNKVDRSVSGLIVQQQCVGPLHTPIADVAVCALSYYDTVGAAVGVGEQPIKGMISAEVGARMSLAESLTNLVFAPISGIRDIKCSVNWMWAAKLDDEGARMVAACDSLCEAMKYLGVAIDGGKDSLSMAAQVENEIVKAPGTVVVSSYAPCTDINKVVTPNLKGSSVDTVPSRLIYVRFSNDGCSNRLGGSAMSQCFEQDIVDCSDLDDCETFIKAFNLVQKFVEDDRLLAGHDVSDGGLLICALEMAFAGNRSLVIQMCSKADLLDVLFAEECGVILEVDDKQVTDILKKFQLAGVFADCIGYTTADVGPLATVTVTVNGNTVLSKSLVELRSIWEDTSLHLEKLQTSAKCVKEQFDWLNTAKPVKYIADFDYSMPRIDFALPKSLKIYSVAILREEGSNGDREMAAAFHMVGFTPFDLTMTDLLKNDVNLNAFSGIAFVGGFSYGDVLGSAKGWASVIKFHDKVLWQLEHFRRRSNTFSLGVCNGCQLMAHLGWVGNVGNTTESGTIFMEENECGRFQSTFSTVTINKSPSIFLEGMEGAVLGVWSSHGEGRFSFRDDTYLNVIENEGLAPVRYCDGSGVPSMQFPDNPNGSARSIAAICSADGRHLAMMPHPDRSFLSWQWPDYPQKWRVDEDDQHSSPWIRLYSNAYRWVKKVCIAL</sequence>
<dbReference type="Pfam" id="PF02769">
    <property type="entry name" value="AIRS_C"/>
    <property type="match status" value="2"/>
</dbReference>
<keyword evidence="6" id="KW-0547">Nucleotide-binding</keyword>
<protein>
    <recommendedName>
        <fullName evidence="3">phosphoribosylformylglycinamidine synthase</fullName>
        <ecNumber evidence="3">6.3.5.3</ecNumber>
    </recommendedName>
    <alternativeName>
        <fullName evidence="12">Formylglycinamide ribonucleotide amidotransferase</fullName>
    </alternativeName>
    <alternativeName>
        <fullName evidence="11">Formylglycinamide ribotide amidotransferase</fullName>
    </alternativeName>
</protein>
<dbReference type="CDD" id="cd02204">
    <property type="entry name" value="PurL_repeat2"/>
    <property type="match status" value="1"/>
</dbReference>
<dbReference type="InterPro" id="IPR010918">
    <property type="entry name" value="PurM-like_C_dom"/>
</dbReference>
<dbReference type="AlphaFoldDB" id="A0ABD6EPG0"/>
<evidence type="ECO:0000313" key="16">
    <source>
        <dbReference type="Proteomes" id="UP001608902"/>
    </source>
</evidence>
<dbReference type="Gene3D" id="3.90.650.10">
    <property type="entry name" value="PurM-like C-terminal domain"/>
    <property type="match status" value="2"/>
</dbReference>
<keyword evidence="10" id="KW-0315">Glutamine amidotransferase</keyword>
<evidence type="ECO:0000256" key="4">
    <source>
        <dbReference type="ARBA" id="ARBA00022598"/>
    </source>
</evidence>
<evidence type="ECO:0000256" key="9">
    <source>
        <dbReference type="ARBA" id="ARBA00022842"/>
    </source>
</evidence>
<keyword evidence="16" id="KW-1185">Reference proteome</keyword>
<dbReference type="PANTHER" id="PTHR10099:SF1">
    <property type="entry name" value="PHOSPHORIBOSYLFORMYLGLYCINAMIDINE SYNTHASE"/>
    <property type="match status" value="1"/>
</dbReference>
<dbReference type="Gene3D" id="3.40.50.880">
    <property type="match status" value="1"/>
</dbReference>
<dbReference type="EC" id="6.3.5.3" evidence="3"/>
<dbReference type="FunFam" id="3.30.1330.10:FF:000007">
    <property type="entry name" value="Phosphoribosylformylglycinamidine synthase, putative"/>
    <property type="match status" value="1"/>
</dbReference>
<comment type="similarity">
    <text evidence="2">In the N-terminal section; belongs to the FGAMS family.</text>
</comment>
<dbReference type="InterPro" id="IPR029062">
    <property type="entry name" value="Class_I_gatase-like"/>
</dbReference>
<reference evidence="15 16" key="1">
    <citation type="submission" date="2024-08" db="EMBL/GenBank/DDBJ databases">
        <title>Gnathostoma spinigerum genome.</title>
        <authorList>
            <person name="Gonzalez-Bertolin B."/>
            <person name="Monzon S."/>
            <person name="Zaballos A."/>
            <person name="Jimenez P."/>
            <person name="Dekumyoy P."/>
            <person name="Varona S."/>
            <person name="Cuesta I."/>
            <person name="Sumanam S."/>
            <person name="Adisakwattana P."/>
            <person name="Gasser R.B."/>
            <person name="Hernandez-Gonzalez A."/>
            <person name="Young N.D."/>
            <person name="Perteguer M.J."/>
        </authorList>
    </citation>
    <scope>NUCLEOTIDE SEQUENCE [LARGE SCALE GENOMIC DNA]</scope>
    <source>
        <strain evidence="15">AL3</strain>
        <tissue evidence="15">Liver</tissue>
    </source>
</reference>
<dbReference type="GO" id="GO:0004642">
    <property type="term" value="F:phosphoribosylformylglycinamidine synthase activity"/>
    <property type="evidence" value="ECO:0007669"/>
    <property type="project" value="UniProtKB-EC"/>
</dbReference>
<keyword evidence="7" id="KW-0658">Purine biosynthesis</keyword>
<dbReference type="FunFam" id="3.90.650.10:FF:000024">
    <property type="entry name" value="Phosphoribosylformylglycinamidine synthase"/>
    <property type="match status" value="1"/>
</dbReference>